<dbReference type="GO" id="GO:0005634">
    <property type="term" value="C:nucleus"/>
    <property type="evidence" value="ECO:0007669"/>
    <property type="project" value="TreeGrafter"/>
</dbReference>
<evidence type="ECO:0000313" key="7">
    <source>
        <dbReference type="EMBL" id="KAJ9481976.1"/>
    </source>
</evidence>
<evidence type="ECO:0000256" key="2">
    <source>
        <dbReference type="ARBA" id="ARBA00022679"/>
    </source>
</evidence>
<dbReference type="GO" id="GO:0004674">
    <property type="term" value="F:protein serine/threonine kinase activity"/>
    <property type="evidence" value="ECO:0007669"/>
    <property type="project" value="UniProtKB-KW"/>
</dbReference>
<keyword evidence="8" id="KW-1185">Reference proteome</keyword>
<dbReference type="PANTHER" id="PTHR45646">
    <property type="entry name" value="SERINE/THREONINE-PROTEIN KINASE DOA-RELATED"/>
    <property type="match status" value="1"/>
</dbReference>
<dbReference type="EMBL" id="LACB01000644">
    <property type="protein sequence ID" value="KAJ9481976.1"/>
    <property type="molecule type" value="Genomic_DNA"/>
</dbReference>
<dbReference type="PROSITE" id="PS50011">
    <property type="entry name" value="PROTEIN_KINASE_DOM"/>
    <property type="match status" value="1"/>
</dbReference>
<dbReference type="PANTHER" id="PTHR45646:SF11">
    <property type="entry name" value="SERINE_THREONINE-PROTEIN KINASE DOA"/>
    <property type="match status" value="1"/>
</dbReference>
<dbReference type="SUPFAM" id="SSF56112">
    <property type="entry name" value="Protein kinase-like (PK-like)"/>
    <property type="match status" value="1"/>
</dbReference>
<dbReference type="GO" id="GO:0005524">
    <property type="term" value="F:ATP binding"/>
    <property type="evidence" value="ECO:0007669"/>
    <property type="project" value="UniProtKB-KW"/>
</dbReference>
<keyword evidence="5" id="KW-0067">ATP-binding</keyword>
<evidence type="ECO:0000256" key="1">
    <source>
        <dbReference type="ARBA" id="ARBA00022527"/>
    </source>
</evidence>
<dbReference type="GO" id="GO:0043484">
    <property type="term" value="P:regulation of RNA splicing"/>
    <property type="evidence" value="ECO:0007669"/>
    <property type="project" value="TreeGrafter"/>
</dbReference>
<dbReference type="AlphaFoldDB" id="A0AAI9X2V2"/>
<keyword evidence="4" id="KW-0418">Kinase</keyword>
<dbReference type="InterPro" id="IPR000719">
    <property type="entry name" value="Prot_kinase_dom"/>
</dbReference>
<evidence type="ECO:0000256" key="5">
    <source>
        <dbReference type="ARBA" id="ARBA00022840"/>
    </source>
</evidence>
<evidence type="ECO:0000256" key="4">
    <source>
        <dbReference type="ARBA" id="ARBA00022777"/>
    </source>
</evidence>
<accession>A0AAI9X2V2</accession>
<keyword evidence="2" id="KW-0808">Transferase</keyword>
<feature type="domain" description="Protein kinase" evidence="6">
    <location>
        <begin position="1"/>
        <end position="211"/>
    </location>
</feature>
<reference evidence="7" key="2">
    <citation type="journal article" date="2016" name="Fungal Biol.">
        <title>Ochratoxin A production by Penicillium thymicola.</title>
        <authorList>
            <person name="Nguyen H.D.T."/>
            <person name="McMullin D.R."/>
            <person name="Ponomareva E."/>
            <person name="Riley R."/>
            <person name="Pomraning K.R."/>
            <person name="Baker S.E."/>
            <person name="Seifert K.A."/>
        </authorList>
    </citation>
    <scope>NUCLEOTIDE SEQUENCE</scope>
    <source>
        <strain evidence="7">DAOM 180753</strain>
    </source>
</reference>
<sequence length="211" mass="23560">MGPSVNTMVEELPQFKPRRRGMKIRYPLQMAKSILKQSLQALAFLHENGIAHGDFQLGNILFPLNDIDSTPEELLLQEEDVQARSISPPVQRLDGKQDKWAPQYLCVAQPLVPFTCHTEGFKVKLSDMGGAYFFTDPLTKLVTPLGLRAPELILNGAVNNTVDIWSFGCLLFELITGQPLFCIPCSEMEDDDHLLSPTAQLGALPNELFKH</sequence>
<dbReference type="Gene3D" id="1.10.510.10">
    <property type="entry name" value="Transferase(Phosphotransferase) domain 1"/>
    <property type="match status" value="1"/>
</dbReference>
<gene>
    <name evidence="7" type="ORF">VN97_g11476</name>
</gene>
<name>A0AAI9X2V2_PENTH</name>
<dbReference type="Proteomes" id="UP001227192">
    <property type="component" value="Unassembled WGS sequence"/>
</dbReference>
<protein>
    <recommendedName>
        <fullName evidence="6">Protein kinase domain-containing protein</fullName>
    </recommendedName>
</protein>
<evidence type="ECO:0000313" key="8">
    <source>
        <dbReference type="Proteomes" id="UP001227192"/>
    </source>
</evidence>
<reference evidence="7" key="1">
    <citation type="submission" date="2015-06" db="EMBL/GenBank/DDBJ databases">
        <authorList>
            <person name="Nguyen H."/>
        </authorList>
    </citation>
    <scope>NUCLEOTIDE SEQUENCE</scope>
    <source>
        <strain evidence="7">DAOM 180753</strain>
    </source>
</reference>
<dbReference type="InterPro" id="IPR011009">
    <property type="entry name" value="Kinase-like_dom_sf"/>
</dbReference>
<evidence type="ECO:0000256" key="3">
    <source>
        <dbReference type="ARBA" id="ARBA00022741"/>
    </source>
</evidence>
<keyword evidence="3" id="KW-0547">Nucleotide-binding</keyword>
<dbReference type="Pfam" id="PF00069">
    <property type="entry name" value="Pkinase"/>
    <property type="match status" value="1"/>
</dbReference>
<keyword evidence="1" id="KW-0723">Serine/threonine-protein kinase</keyword>
<comment type="caution">
    <text evidence="7">The sequence shown here is derived from an EMBL/GenBank/DDBJ whole genome shotgun (WGS) entry which is preliminary data.</text>
</comment>
<dbReference type="InterPro" id="IPR051175">
    <property type="entry name" value="CLK_kinases"/>
</dbReference>
<evidence type="ECO:0000259" key="6">
    <source>
        <dbReference type="PROSITE" id="PS50011"/>
    </source>
</evidence>
<organism evidence="7 8">
    <name type="scientific">Penicillium thymicola</name>
    <dbReference type="NCBI Taxonomy" id="293382"/>
    <lineage>
        <taxon>Eukaryota</taxon>
        <taxon>Fungi</taxon>
        <taxon>Dikarya</taxon>
        <taxon>Ascomycota</taxon>
        <taxon>Pezizomycotina</taxon>
        <taxon>Eurotiomycetes</taxon>
        <taxon>Eurotiomycetidae</taxon>
        <taxon>Eurotiales</taxon>
        <taxon>Aspergillaceae</taxon>
        <taxon>Penicillium</taxon>
    </lineage>
</organism>
<proteinExistence type="predicted"/>